<dbReference type="PANTHER" id="PTHR43818">
    <property type="entry name" value="BCDNA.GH03377"/>
    <property type="match status" value="1"/>
</dbReference>
<dbReference type="RefSeq" id="WP_121939044.1">
    <property type="nucleotide sequence ID" value="NZ_REFR01000012.1"/>
</dbReference>
<dbReference type="SUPFAM" id="SSF55347">
    <property type="entry name" value="Glyceraldehyde-3-phosphate dehydrogenase-like, C-terminal domain"/>
    <property type="match status" value="1"/>
</dbReference>
<evidence type="ECO:0000259" key="3">
    <source>
        <dbReference type="Pfam" id="PF22725"/>
    </source>
</evidence>
<dbReference type="InterPro" id="IPR055170">
    <property type="entry name" value="GFO_IDH_MocA-like_dom"/>
</dbReference>
<sequence>MAKGTRLLRIAIAGSGYGLRAYLPHLQRRQPHVRFAGHWRPYGDMPTRDAPALQGPLITAGQGLHALGVDGVIIAVPPAVAEGMALTCVDEGMPCFLEKPVVLSDTAASALGTAARALPVATGYQFPGTASFRALKTLIEEAAVGSIERVSVTWSVQSWAQRNRVHGWKVLADMGGGVFTTLGCHVLHALDWLFGDVRFQSGWVSNAITRSWLPGPDRAANDTAVLNLSAGGAPDISVALSNAMDGPPLHRWDVTGDRGRMIIENTGWDYVSGLRLNASFKDARRDIAVSDVKTDTYAPSWQRLDGFCAAIVQHHCDGDDMLRAGRVVALINMIDRLAEKPQSNPPFMA</sequence>
<dbReference type="Proteomes" id="UP000271227">
    <property type="component" value="Unassembled WGS sequence"/>
</dbReference>
<evidence type="ECO:0000256" key="1">
    <source>
        <dbReference type="ARBA" id="ARBA00023002"/>
    </source>
</evidence>
<dbReference type="SUPFAM" id="SSF51735">
    <property type="entry name" value="NAD(P)-binding Rossmann-fold domains"/>
    <property type="match status" value="1"/>
</dbReference>
<evidence type="ECO:0000259" key="2">
    <source>
        <dbReference type="Pfam" id="PF01408"/>
    </source>
</evidence>
<dbReference type="GO" id="GO:0000166">
    <property type="term" value="F:nucleotide binding"/>
    <property type="evidence" value="ECO:0007669"/>
    <property type="project" value="InterPro"/>
</dbReference>
<dbReference type="Pfam" id="PF22725">
    <property type="entry name" value="GFO_IDH_MocA_C3"/>
    <property type="match status" value="1"/>
</dbReference>
<dbReference type="Pfam" id="PF01408">
    <property type="entry name" value="GFO_IDH_MocA"/>
    <property type="match status" value="1"/>
</dbReference>
<reference evidence="4 5" key="1">
    <citation type="submission" date="2018-10" db="EMBL/GenBank/DDBJ databases">
        <title>Genomic Encyclopedia of Archaeal and Bacterial Type Strains, Phase II (KMG-II): from individual species to whole genera.</title>
        <authorList>
            <person name="Goeker M."/>
        </authorList>
    </citation>
    <scope>NUCLEOTIDE SEQUENCE [LARGE SCALE GENOMIC DNA]</scope>
    <source>
        <strain evidence="4 5">DSM 25217</strain>
    </source>
</reference>
<dbReference type="InterPro" id="IPR000683">
    <property type="entry name" value="Gfo/Idh/MocA-like_OxRdtase_N"/>
</dbReference>
<dbReference type="InterPro" id="IPR050463">
    <property type="entry name" value="Gfo/Idh/MocA_oxidrdct_glycsds"/>
</dbReference>
<dbReference type="Gene3D" id="3.30.360.10">
    <property type="entry name" value="Dihydrodipicolinate Reductase, domain 2"/>
    <property type="match status" value="1"/>
</dbReference>
<dbReference type="OrthoDB" id="9774191at2"/>
<proteinExistence type="predicted"/>
<protein>
    <submittedName>
        <fullName evidence="4">Putative dehydrogenase</fullName>
    </submittedName>
</protein>
<dbReference type="InParanoid" id="A0A3M0C4M7"/>
<evidence type="ECO:0000313" key="4">
    <source>
        <dbReference type="EMBL" id="RMB04774.1"/>
    </source>
</evidence>
<dbReference type="Gene3D" id="3.40.50.720">
    <property type="entry name" value="NAD(P)-binding Rossmann-like Domain"/>
    <property type="match status" value="1"/>
</dbReference>
<dbReference type="PANTHER" id="PTHR43818:SF11">
    <property type="entry name" value="BCDNA.GH03377"/>
    <property type="match status" value="1"/>
</dbReference>
<feature type="domain" description="Gfo/Idh/MocA-like oxidoreductase N-terminal" evidence="2">
    <location>
        <begin position="8"/>
        <end position="119"/>
    </location>
</feature>
<dbReference type="InterPro" id="IPR036291">
    <property type="entry name" value="NAD(P)-bd_dom_sf"/>
</dbReference>
<dbReference type="EMBL" id="REFR01000012">
    <property type="protein sequence ID" value="RMB04774.1"/>
    <property type="molecule type" value="Genomic_DNA"/>
</dbReference>
<comment type="caution">
    <text evidence="4">The sequence shown here is derived from an EMBL/GenBank/DDBJ whole genome shotgun (WGS) entry which is preliminary data.</text>
</comment>
<gene>
    <name evidence="4" type="ORF">BXY39_2338</name>
</gene>
<name>A0A3M0C4M7_9PROT</name>
<feature type="domain" description="GFO/IDH/MocA-like oxidoreductase" evidence="3">
    <location>
        <begin position="132"/>
        <end position="261"/>
    </location>
</feature>
<keyword evidence="1" id="KW-0560">Oxidoreductase</keyword>
<evidence type="ECO:0000313" key="5">
    <source>
        <dbReference type="Proteomes" id="UP000271227"/>
    </source>
</evidence>
<accession>A0A3M0C4M7</accession>
<dbReference type="AlphaFoldDB" id="A0A3M0C4M7"/>
<organism evidence="4 5">
    <name type="scientific">Eilatimonas milleporae</name>
    <dbReference type="NCBI Taxonomy" id="911205"/>
    <lineage>
        <taxon>Bacteria</taxon>
        <taxon>Pseudomonadati</taxon>
        <taxon>Pseudomonadota</taxon>
        <taxon>Alphaproteobacteria</taxon>
        <taxon>Kordiimonadales</taxon>
        <taxon>Kordiimonadaceae</taxon>
        <taxon>Eilatimonas</taxon>
    </lineage>
</organism>
<keyword evidence="5" id="KW-1185">Reference proteome</keyword>
<dbReference type="GO" id="GO:0016491">
    <property type="term" value="F:oxidoreductase activity"/>
    <property type="evidence" value="ECO:0007669"/>
    <property type="project" value="UniProtKB-KW"/>
</dbReference>